<reference evidence="7" key="1">
    <citation type="submission" date="2021-03" db="EMBL/GenBank/DDBJ databases">
        <authorList>
            <consortium name="Genoscope - CEA"/>
            <person name="William W."/>
        </authorList>
    </citation>
    <scope>NUCLEOTIDE SEQUENCE</scope>
    <source>
        <strain evidence="7">Doubled-haploid Pahang</strain>
    </source>
</reference>
<reference evidence="8" key="2">
    <citation type="submission" date="2021-05" db="UniProtKB">
        <authorList>
            <consortium name="EnsemblPlants"/>
        </authorList>
    </citation>
    <scope>IDENTIFICATION</scope>
    <source>
        <strain evidence="8">subsp. malaccensis</strain>
    </source>
</reference>
<gene>
    <name evidence="7" type="ORF">GSMUA_281500.1</name>
</gene>
<evidence type="ECO:0000256" key="4">
    <source>
        <dbReference type="ARBA" id="ARBA00022927"/>
    </source>
</evidence>
<dbReference type="InterPro" id="IPR032413">
    <property type="entry name" value="Arm_3"/>
</dbReference>
<dbReference type="Gramene" id="Ma05_t29580.1">
    <property type="protein sequence ID" value="Ma05_p29580.1"/>
    <property type="gene ID" value="Ma05_g29580"/>
</dbReference>
<dbReference type="SUPFAM" id="SSF48371">
    <property type="entry name" value="ARM repeat"/>
    <property type="match status" value="1"/>
</dbReference>
<feature type="domain" description="IBB" evidence="6">
    <location>
        <begin position="75"/>
        <end position="137"/>
    </location>
</feature>
<proteinExistence type="inferred from homology"/>
<dbReference type="GO" id="GO:0005737">
    <property type="term" value="C:cytoplasm"/>
    <property type="evidence" value="ECO:0007669"/>
    <property type="project" value="InterPro"/>
</dbReference>
<keyword evidence="9" id="KW-1185">Reference proteome</keyword>
<comment type="subunit">
    <text evidence="5">Forms a complex with importin subunit beta-1.</text>
</comment>
<dbReference type="GO" id="GO:0008139">
    <property type="term" value="F:nuclear localization sequence binding"/>
    <property type="evidence" value="ECO:0000318"/>
    <property type="project" value="GO_Central"/>
</dbReference>
<keyword evidence="3" id="KW-0677">Repeat</keyword>
<dbReference type="InterPro" id="IPR024931">
    <property type="entry name" value="Importin_alpha"/>
</dbReference>
<sequence>MRGRLRWRIGGLQFPVRVGERVSFCPRSVPLQNVEHDTLSLQECLRSEELSLSRSLEILNQNLSLSASSALNSLEQAEAMSLRPTTRAEARKKSYKVAVDAEEARWRRENVLVEIRKSKREENLNKKRCEAGPHHLSPPPTHACGMKIDNLSEMAEGAYYEDPAVPSSVITQFRRLLSDGAPIEEVVKAGIVPRVVEFILRHETPLPQIKTALPVLQRLIHLNDEEVLVDACWAISHLSHGSKDRIQAVIEAGVCPKLVELLSHPSHKVLVPALRTLGNIVTGNDVQTQIMIKNLALPRLLQILTSSYDNYIKQEVCGVISNITAGNSNQIQAVIDANIVSPLVQLLQHAEFSVKKVAFWAISNAIHGGSNCQIQFLVSQGCIEPLCDLLAYPAPSINAICMECLDKILEVGEANKHLGITAGRNLYAQMICDCDGFNKIESLVAHDNIVIYKMAVNILKRFWVDDEEDMQDFD</sequence>
<dbReference type="InParanoid" id="A0A804J9Y3"/>
<dbReference type="PROSITE" id="PS51214">
    <property type="entry name" value="IBB"/>
    <property type="match status" value="1"/>
</dbReference>
<dbReference type="Pfam" id="PF00514">
    <property type="entry name" value="Arm"/>
    <property type="match status" value="2"/>
</dbReference>
<dbReference type="FunFam" id="1.20.5.690:FF:000002">
    <property type="entry name" value="Importin subunit alpha"/>
    <property type="match status" value="1"/>
</dbReference>
<accession>A0A804J9Y3</accession>
<keyword evidence="2 5" id="KW-0813">Transport</keyword>
<keyword evidence="4 5" id="KW-0653">Protein transport</keyword>
<dbReference type="InterPro" id="IPR016024">
    <property type="entry name" value="ARM-type_fold"/>
</dbReference>
<dbReference type="PIRSF" id="PIRSF005673">
    <property type="entry name" value="Importin_alpha"/>
    <property type="match status" value="1"/>
</dbReference>
<dbReference type="Gene3D" id="1.25.10.10">
    <property type="entry name" value="Leucine-rich Repeat Variant"/>
    <property type="match status" value="1"/>
</dbReference>
<dbReference type="EMBL" id="HG996470">
    <property type="protein sequence ID" value="CAG1840404.1"/>
    <property type="molecule type" value="Genomic_DNA"/>
</dbReference>
<dbReference type="SMART" id="SM00185">
    <property type="entry name" value="ARM"/>
    <property type="match status" value="5"/>
</dbReference>
<protein>
    <recommendedName>
        <fullName evidence="5">Importin subunit alpha</fullName>
    </recommendedName>
</protein>
<name>A0A804J9Y3_MUSAM</name>
<evidence type="ECO:0000256" key="3">
    <source>
        <dbReference type="ARBA" id="ARBA00022737"/>
    </source>
</evidence>
<evidence type="ECO:0000256" key="1">
    <source>
        <dbReference type="ARBA" id="ARBA00010394"/>
    </source>
</evidence>
<dbReference type="GO" id="GO:0005634">
    <property type="term" value="C:nucleus"/>
    <property type="evidence" value="ECO:0000318"/>
    <property type="project" value="GO_Central"/>
</dbReference>
<dbReference type="InterPro" id="IPR002652">
    <property type="entry name" value="Importin-a_IBB"/>
</dbReference>
<evidence type="ECO:0000256" key="2">
    <source>
        <dbReference type="ARBA" id="ARBA00022448"/>
    </source>
</evidence>
<organism evidence="8 9">
    <name type="scientific">Musa acuminata subsp. malaccensis</name>
    <name type="common">Wild banana</name>
    <name type="synonym">Musa malaccensis</name>
    <dbReference type="NCBI Taxonomy" id="214687"/>
    <lineage>
        <taxon>Eukaryota</taxon>
        <taxon>Viridiplantae</taxon>
        <taxon>Streptophyta</taxon>
        <taxon>Embryophyta</taxon>
        <taxon>Tracheophyta</taxon>
        <taxon>Spermatophyta</taxon>
        <taxon>Magnoliopsida</taxon>
        <taxon>Liliopsida</taxon>
        <taxon>Zingiberales</taxon>
        <taxon>Musaceae</taxon>
        <taxon>Musa</taxon>
    </lineage>
</organism>
<dbReference type="InterPro" id="IPR000225">
    <property type="entry name" value="Armadillo"/>
</dbReference>
<dbReference type="Pfam" id="PF01749">
    <property type="entry name" value="IBB"/>
    <property type="match status" value="1"/>
</dbReference>
<dbReference type="InterPro" id="IPR036975">
    <property type="entry name" value="Importin-a_IBB_sf"/>
</dbReference>
<dbReference type="Gene3D" id="1.20.5.690">
    <property type="entry name" value="Importin-alpha, importin-beta-binding domain"/>
    <property type="match status" value="1"/>
</dbReference>
<dbReference type="AlphaFoldDB" id="A0A804J9Y3"/>
<dbReference type="GO" id="GO:0061608">
    <property type="term" value="F:nuclear import signal receptor activity"/>
    <property type="evidence" value="ECO:0000318"/>
    <property type="project" value="GO_Central"/>
</dbReference>
<evidence type="ECO:0000259" key="6">
    <source>
        <dbReference type="PROSITE" id="PS51214"/>
    </source>
</evidence>
<evidence type="ECO:0000313" key="8">
    <source>
        <dbReference type="EnsemblPlants" id="Ma05_p29580.1"/>
    </source>
</evidence>
<evidence type="ECO:0000313" key="7">
    <source>
        <dbReference type="EMBL" id="CAG1840404.1"/>
    </source>
</evidence>
<comment type="similarity">
    <text evidence="1 5">Belongs to the importin alpha family.</text>
</comment>
<dbReference type="EnsemblPlants" id="Ma05_t29580.1">
    <property type="protein sequence ID" value="Ma05_p29580.1"/>
    <property type="gene ID" value="Ma05_g29580"/>
</dbReference>
<dbReference type="InterPro" id="IPR011989">
    <property type="entry name" value="ARM-like"/>
</dbReference>
<dbReference type="Proteomes" id="UP000012960">
    <property type="component" value="Unplaced"/>
</dbReference>
<dbReference type="PANTHER" id="PTHR23316">
    <property type="entry name" value="IMPORTIN ALPHA"/>
    <property type="match status" value="1"/>
</dbReference>
<dbReference type="GO" id="GO:0006607">
    <property type="term" value="P:NLS-bearing protein import into nucleus"/>
    <property type="evidence" value="ECO:0000318"/>
    <property type="project" value="GO_Central"/>
</dbReference>
<dbReference type="OrthoDB" id="1935265at2759"/>
<evidence type="ECO:0000256" key="5">
    <source>
        <dbReference type="PIRNR" id="PIRNR005673"/>
    </source>
</evidence>
<dbReference type="Pfam" id="PF16186">
    <property type="entry name" value="Arm_3"/>
    <property type="match status" value="1"/>
</dbReference>
<comment type="function">
    <text evidence="5">Binds specifically and directly to substrates containing either a simple or bipartite NLS motif. Promotes docking of import substrates to the nuclear envelope.</text>
</comment>
<evidence type="ECO:0000313" key="9">
    <source>
        <dbReference type="Proteomes" id="UP000012960"/>
    </source>
</evidence>